<dbReference type="RefSeq" id="WP_072986455.1">
    <property type="nucleotide sequence ID" value="NZ_FQZB01000008.1"/>
</dbReference>
<dbReference type="InterPro" id="IPR007492">
    <property type="entry name" value="LytTR_DNA-bd_dom"/>
</dbReference>
<protein>
    <recommendedName>
        <fullName evidence="1">Stage 0 sporulation protein A homolog</fullName>
    </recommendedName>
</protein>
<feature type="modified residue" description="4-aspartylphosphate" evidence="3">
    <location>
        <position position="53"/>
    </location>
</feature>
<dbReference type="Gene3D" id="3.40.50.2300">
    <property type="match status" value="1"/>
</dbReference>
<comment type="function">
    <text evidence="2">May play the central regulatory role in sporulation. It may be an element of the effector pathway responsible for the activation of sporulation genes in response to nutritional stress. Spo0A may act in concert with spo0H (a sigma factor) to control the expression of some genes that are critical to the sporulation process.</text>
</comment>
<dbReference type="SUPFAM" id="SSF52172">
    <property type="entry name" value="CheY-like"/>
    <property type="match status" value="1"/>
</dbReference>
<name>A0A1M6J5C8_9CLOT</name>
<dbReference type="EMBL" id="FQZB01000008">
    <property type="protein sequence ID" value="SHJ41852.1"/>
    <property type="molecule type" value="Genomic_DNA"/>
</dbReference>
<dbReference type="PROSITE" id="PS50110">
    <property type="entry name" value="RESPONSE_REGULATORY"/>
    <property type="match status" value="1"/>
</dbReference>
<dbReference type="Pfam" id="PF04397">
    <property type="entry name" value="LytTR"/>
    <property type="match status" value="1"/>
</dbReference>
<evidence type="ECO:0000313" key="6">
    <source>
        <dbReference type="Proteomes" id="UP000184310"/>
    </source>
</evidence>
<evidence type="ECO:0000256" key="3">
    <source>
        <dbReference type="PROSITE-ProRule" id="PRU00169"/>
    </source>
</evidence>
<sequence>MRILIIEDEIIQNENLVKIIKKNYPNLSVLSGYSCKDTRKIIKENEIDLFFVDVNLPDGSGVDLVKEIRKIHGYELKGVVFITSQMFQIVDAFKSTHCYDFLIKPYDVNDIKKIINTFYKSDGIQASKDNKAYTIIPIDNNLSFKVYHDDIIFVEYYCRQCVIHTTKGEIICKRLSLGKILNEIKSDTILQSHKSYIVNTKYINKIEKNYTRSWDITFSGIEKVAQASANYIENVFNAWEKKA</sequence>
<reference evidence="5 6" key="1">
    <citation type="submission" date="2016-11" db="EMBL/GenBank/DDBJ databases">
        <authorList>
            <person name="Jaros S."/>
            <person name="Januszkiewicz K."/>
            <person name="Wedrychowicz H."/>
        </authorList>
    </citation>
    <scope>NUCLEOTIDE SEQUENCE [LARGE SCALE GENOMIC DNA]</scope>
    <source>
        <strain evidence="5 6">DSM 21758</strain>
    </source>
</reference>
<dbReference type="CDD" id="cd00156">
    <property type="entry name" value="REC"/>
    <property type="match status" value="1"/>
</dbReference>
<keyword evidence="6" id="KW-1185">Reference proteome</keyword>
<dbReference type="Pfam" id="PF00072">
    <property type="entry name" value="Response_reg"/>
    <property type="match status" value="1"/>
</dbReference>
<dbReference type="PROSITE" id="PS51257">
    <property type="entry name" value="PROKAR_LIPOPROTEIN"/>
    <property type="match status" value="1"/>
</dbReference>
<organism evidence="5 6">
    <name type="scientific">Clostridium cavendishii DSM 21758</name>
    <dbReference type="NCBI Taxonomy" id="1121302"/>
    <lineage>
        <taxon>Bacteria</taxon>
        <taxon>Bacillati</taxon>
        <taxon>Bacillota</taxon>
        <taxon>Clostridia</taxon>
        <taxon>Eubacteriales</taxon>
        <taxon>Clostridiaceae</taxon>
        <taxon>Clostridium</taxon>
    </lineage>
</organism>
<keyword evidence="3" id="KW-0597">Phosphoprotein</keyword>
<proteinExistence type="predicted"/>
<dbReference type="SMART" id="SM00448">
    <property type="entry name" value="REC"/>
    <property type="match status" value="1"/>
</dbReference>
<gene>
    <name evidence="5" type="ORF">SAMN02745163_01918</name>
</gene>
<evidence type="ECO:0000313" key="5">
    <source>
        <dbReference type="EMBL" id="SHJ41852.1"/>
    </source>
</evidence>
<dbReference type="GO" id="GO:0000156">
    <property type="term" value="F:phosphorelay response regulator activity"/>
    <property type="evidence" value="ECO:0007669"/>
    <property type="project" value="InterPro"/>
</dbReference>
<accession>A0A1M6J5C8</accession>
<evidence type="ECO:0000256" key="2">
    <source>
        <dbReference type="ARBA" id="ARBA00024867"/>
    </source>
</evidence>
<dbReference type="OrthoDB" id="9809318at2"/>
<evidence type="ECO:0000259" key="4">
    <source>
        <dbReference type="PROSITE" id="PS50110"/>
    </source>
</evidence>
<feature type="domain" description="Response regulatory" evidence="4">
    <location>
        <begin position="2"/>
        <end position="119"/>
    </location>
</feature>
<dbReference type="AlphaFoldDB" id="A0A1M6J5C8"/>
<dbReference type="PANTHER" id="PTHR37299">
    <property type="entry name" value="TRANSCRIPTIONAL REGULATOR-RELATED"/>
    <property type="match status" value="1"/>
</dbReference>
<dbReference type="SMART" id="SM00850">
    <property type="entry name" value="LytTR"/>
    <property type="match status" value="1"/>
</dbReference>
<dbReference type="STRING" id="1121302.SAMN02745163_01918"/>
<dbReference type="InterPro" id="IPR001789">
    <property type="entry name" value="Sig_transdc_resp-reg_receiver"/>
</dbReference>
<dbReference type="InterPro" id="IPR011006">
    <property type="entry name" value="CheY-like_superfamily"/>
</dbReference>
<evidence type="ECO:0000256" key="1">
    <source>
        <dbReference type="ARBA" id="ARBA00018672"/>
    </source>
</evidence>
<dbReference type="Proteomes" id="UP000184310">
    <property type="component" value="Unassembled WGS sequence"/>
</dbReference>
<dbReference type="GO" id="GO:0003677">
    <property type="term" value="F:DNA binding"/>
    <property type="evidence" value="ECO:0007669"/>
    <property type="project" value="InterPro"/>
</dbReference>
<dbReference type="PANTHER" id="PTHR37299:SF1">
    <property type="entry name" value="STAGE 0 SPORULATION PROTEIN A HOMOLOG"/>
    <property type="match status" value="1"/>
</dbReference>
<dbReference type="InterPro" id="IPR046947">
    <property type="entry name" value="LytR-like"/>
</dbReference>
<dbReference type="Gene3D" id="2.40.50.1020">
    <property type="entry name" value="LytTr DNA-binding domain"/>
    <property type="match status" value="1"/>
</dbReference>